<name>A0A1W6C0K3_PSEFL</name>
<proteinExistence type="predicted"/>
<sequence length="165" mass="18118">MAKFDGSIGDNLPDLMADSPLGAGFALTAAKALEKRIATVGRTLPILHNAESDRIRYVLHFSENTEITHFEDLASQSWANVISAGHENVTTITSLDTPQDYKAIYILRVGLAEDEPFLEECDFFCEQPELNLRAGCFEYALRYAIKGGDFGKVLIGLSPCGNNFV</sequence>
<organism evidence="1">
    <name type="scientific">Pseudomonas fluorescens</name>
    <dbReference type="NCBI Taxonomy" id="294"/>
    <lineage>
        <taxon>Bacteria</taxon>
        <taxon>Pseudomonadati</taxon>
        <taxon>Pseudomonadota</taxon>
        <taxon>Gammaproteobacteria</taxon>
        <taxon>Pseudomonadales</taxon>
        <taxon>Pseudomonadaceae</taxon>
        <taxon>Pseudomonas</taxon>
    </lineage>
</organism>
<evidence type="ECO:0000313" key="1">
    <source>
        <dbReference type="EMBL" id="ARJ57926.1"/>
    </source>
</evidence>
<dbReference type="AlphaFoldDB" id="A0A1W6C0K3"/>
<dbReference type="EMBL" id="KX893538">
    <property type="protein sequence ID" value="ARJ57926.1"/>
    <property type="molecule type" value="Genomic_DNA"/>
</dbReference>
<geneLocation type="plasmid" evidence="1">
    <name>pG20</name>
</geneLocation>
<protein>
    <submittedName>
        <fullName evidence="1">Uncharacterized protein</fullName>
    </submittedName>
</protein>
<reference evidence="1" key="1">
    <citation type="submission" date="2016-09" db="EMBL/GenBank/DDBJ databases">
        <title>IS1411 activates the second repA gene of the plasmid pG20 in Pseudomonas fluorescens PC20.</title>
        <authorList>
            <person name="Naanuri E."/>
            <person name="Heinaru E."/>
            <person name="Joesaar M."/>
            <person name="Heinaru A."/>
        </authorList>
    </citation>
    <scope>NUCLEOTIDE SEQUENCE</scope>
    <source>
        <strain evidence="1">PC20</strain>
        <plasmid evidence="1">pG20</plasmid>
    </source>
</reference>
<keyword evidence="1" id="KW-0614">Plasmid</keyword>
<accession>A0A1W6C0K3</accession>
<dbReference type="RefSeq" id="WP_172689320.1">
    <property type="nucleotide sequence ID" value="NZ_KX893538.1"/>
</dbReference>